<evidence type="ECO:0000256" key="1">
    <source>
        <dbReference type="ARBA" id="ARBA00023002"/>
    </source>
</evidence>
<dbReference type="Gene3D" id="1.20.140.10">
    <property type="entry name" value="Butyryl-CoA Dehydrogenase, subunit A, domain 3"/>
    <property type="match status" value="1"/>
</dbReference>
<comment type="caution">
    <text evidence="3">The sequence shown here is derived from an EMBL/GenBank/DDBJ whole genome shotgun (WGS) entry which is preliminary data.</text>
</comment>
<dbReference type="InterPro" id="IPR009100">
    <property type="entry name" value="AcylCoA_DH/oxidase_NM_dom_sf"/>
</dbReference>
<protein>
    <submittedName>
        <fullName evidence="3">Acyl-CoA dehydrogenase</fullName>
    </submittedName>
</protein>
<dbReference type="AlphaFoldDB" id="A0A640S8R1"/>
<dbReference type="InterPro" id="IPR036250">
    <property type="entry name" value="AcylCo_DH-like_C"/>
</dbReference>
<dbReference type="Proteomes" id="UP000435837">
    <property type="component" value="Unassembled WGS sequence"/>
</dbReference>
<dbReference type="PIRSF" id="PIRSF016578">
    <property type="entry name" value="HsaA"/>
    <property type="match status" value="1"/>
</dbReference>
<evidence type="ECO:0000259" key="2">
    <source>
        <dbReference type="Pfam" id="PF08028"/>
    </source>
</evidence>
<dbReference type="GO" id="GO:0003995">
    <property type="term" value="F:acyl-CoA dehydrogenase activity"/>
    <property type="evidence" value="ECO:0007669"/>
    <property type="project" value="TreeGrafter"/>
</dbReference>
<dbReference type="SUPFAM" id="SSF47203">
    <property type="entry name" value="Acyl-CoA dehydrogenase C-terminal domain-like"/>
    <property type="match status" value="1"/>
</dbReference>
<dbReference type="GO" id="GO:0050660">
    <property type="term" value="F:flavin adenine dinucleotide binding"/>
    <property type="evidence" value="ECO:0007669"/>
    <property type="project" value="InterPro"/>
</dbReference>
<evidence type="ECO:0000313" key="3">
    <source>
        <dbReference type="EMBL" id="GFE07629.1"/>
    </source>
</evidence>
<organism evidence="3 4">
    <name type="scientific">Streptomyces caniferus</name>
    <dbReference type="NCBI Taxonomy" id="285557"/>
    <lineage>
        <taxon>Bacteria</taxon>
        <taxon>Bacillati</taxon>
        <taxon>Actinomycetota</taxon>
        <taxon>Actinomycetes</taxon>
        <taxon>Kitasatosporales</taxon>
        <taxon>Streptomycetaceae</taxon>
        <taxon>Streptomyces</taxon>
    </lineage>
</organism>
<sequence length="393" mass="41834">MAVSIGLHVSPEFPAMLERIDALGGVLDADADAAEKLGRLTEDVARPLLGAGVVGAALPQSLGGYEFSPRQLIETVERVSYHDSAAGWTMMALQLMTGTTAAYLDAVATADLFPDVAGGDHALLAGHGTRPGRAVLVEGGYLVSGSWQFASGMAHATHIHSAIQVEGTGELRVLAMPKSQVELVDNWDVLGLRATHSIDYHCADVLVPATHTYLATTTNPANGGAIYRLGLVNMSAIGHTGWALGVGRRLLDELKLVAAAKSGTRNAAVDTTQFHAEYAAAEAKLRSARAWAMEVWRGIEDTLDAGELSSTEQDTLLRLALNHATWTVQDVGQTVHRWAGTAAIRRGPIDRFLRDLGTGTQHITSSPTVLQNCGKWLSGAQPQAHWEFLDLTQ</sequence>
<reference evidence="3 4" key="1">
    <citation type="submission" date="2019-12" db="EMBL/GenBank/DDBJ databases">
        <title>Whole genome shotgun sequence of Streptomyces caniferus NBRC 15389.</title>
        <authorList>
            <person name="Ichikawa N."/>
            <person name="Kimura A."/>
            <person name="Kitahashi Y."/>
            <person name="Komaki H."/>
            <person name="Tamura T."/>
        </authorList>
    </citation>
    <scope>NUCLEOTIDE SEQUENCE [LARGE SCALE GENOMIC DNA]</scope>
    <source>
        <strain evidence="3 4">NBRC 15389</strain>
    </source>
</reference>
<gene>
    <name evidence="3" type="ORF">Scani_38970</name>
</gene>
<keyword evidence="1" id="KW-0560">Oxidoreductase</keyword>
<dbReference type="InterPro" id="IPR046373">
    <property type="entry name" value="Acyl-CoA_Oxase/DH_mid-dom_sf"/>
</dbReference>
<dbReference type="SUPFAM" id="SSF56645">
    <property type="entry name" value="Acyl-CoA dehydrogenase NM domain-like"/>
    <property type="match status" value="1"/>
</dbReference>
<dbReference type="InterPro" id="IPR037069">
    <property type="entry name" value="AcylCoA_DH/ox_N_sf"/>
</dbReference>
<dbReference type="PANTHER" id="PTHR43884:SF12">
    <property type="entry name" value="ISOVALERYL-COA DEHYDROGENASE, MITOCHONDRIAL-RELATED"/>
    <property type="match status" value="1"/>
</dbReference>
<name>A0A640S8R1_9ACTN</name>
<dbReference type="PANTHER" id="PTHR43884">
    <property type="entry name" value="ACYL-COA DEHYDROGENASE"/>
    <property type="match status" value="1"/>
</dbReference>
<dbReference type="Gene3D" id="1.10.540.10">
    <property type="entry name" value="Acyl-CoA dehydrogenase/oxidase, N-terminal domain"/>
    <property type="match status" value="1"/>
</dbReference>
<dbReference type="Pfam" id="PF08028">
    <property type="entry name" value="Acyl-CoA_dh_2"/>
    <property type="match status" value="1"/>
</dbReference>
<dbReference type="InterPro" id="IPR013107">
    <property type="entry name" value="Acyl-CoA_DH_C"/>
</dbReference>
<dbReference type="RefSeq" id="WP_174872723.1">
    <property type="nucleotide sequence ID" value="NZ_BAAATH010000032.1"/>
</dbReference>
<proteinExistence type="predicted"/>
<dbReference type="EMBL" id="BLIN01000005">
    <property type="protein sequence ID" value="GFE07629.1"/>
    <property type="molecule type" value="Genomic_DNA"/>
</dbReference>
<dbReference type="Gene3D" id="2.40.110.10">
    <property type="entry name" value="Butyryl-CoA Dehydrogenase, subunit A, domain 2"/>
    <property type="match status" value="1"/>
</dbReference>
<accession>A0A640S8R1</accession>
<feature type="domain" description="Acyl-CoA dehydrogenase C-terminal" evidence="2">
    <location>
        <begin position="238"/>
        <end position="365"/>
    </location>
</feature>
<evidence type="ECO:0000313" key="4">
    <source>
        <dbReference type="Proteomes" id="UP000435837"/>
    </source>
</evidence>